<dbReference type="SUPFAM" id="SSF52540">
    <property type="entry name" value="P-loop containing nucleoside triphosphate hydrolases"/>
    <property type="match status" value="1"/>
</dbReference>
<dbReference type="InterPro" id="IPR015860">
    <property type="entry name" value="ABC_transpr_TagH-like"/>
</dbReference>
<gene>
    <name evidence="10" type="ORF">HM131_05070</name>
</gene>
<sequence length="561" mass="63764">MRISKINLWTTCNMEAYEMKPVVKFTKVSKRYSLFKKKSDQLLDMFSFKKNKKNFSALSDVSFEVFRGETIGIVGTNGSGKSTLSNLLAQVIPPSSGIIEMHGEPTLVAISAGLNNHLTGYENIELKCLMHGMNKKEIEAITPAIIDFADIGDFMDQPIKNYSSGMKSRLGFAISVHIDPDILIIDEALSVGDSTFHQKCVDKFAEFKQQGKTIFFISHSLNQVKSISDRMIWMNHGQIEMFDETEKVAKEYNSFIKWFNQLTKEEKKEYKQSKLRSQMDKSTIETDPIRRLEKRKKRAPFSSIFQIVLFSLFVIISTLLLFIDQPVEAVKDQFGFLSSQQAASETAEEKEDKAEGPVEMKEIDQQGAIIAESSDLYNEPELTSVKEKLPITTKVDVVNQIGDVYEVTYEGEKGYVKAPDIQLSPGQNEITDLTLDELAQAFPGSFAQSYEYFFAFSDSDYESVKSTFNGLTDETEDESGRNILLYEADGVAFKFDEDNETDEIEVMNIDVHDEAIEELKDKAYLSSNDDSIHFIENDKFQVILNVEEETLQFKIKKENEE</sequence>
<feature type="domain" description="ABC transporter" evidence="9">
    <location>
        <begin position="40"/>
        <end position="261"/>
    </location>
</feature>
<keyword evidence="3" id="KW-1003">Cell membrane</keyword>
<dbReference type="Pfam" id="PF00005">
    <property type="entry name" value="ABC_tran"/>
    <property type="match status" value="1"/>
</dbReference>
<dbReference type="InterPro" id="IPR027417">
    <property type="entry name" value="P-loop_NTPase"/>
</dbReference>
<name>A0A1W5ZSH3_9BACI</name>
<keyword evidence="6" id="KW-1278">Translocase</keyword>
<accession>A0A1W5ZSH3</accession>
<keyword evidence="4" id="KW-0547">Nucleotide-binding</keyword>
<proteinExistence type="inferred from homology"/>
<dbReference type="InterPro" id="IPR003439">
    <property type="entry name" value="ABC_transporter-like_ATP-bd"/>
</dbReference>
<dbReference type="GO" id="GO:0016887">
    <property type="term" value="F:ATP hydrolysis activity"/>
    <property type="evidence" value="ECO:0007669"/>
    <property type="project" value="InterPro"/>
</dbReference>
<dbReference type="AlphaFoldDB" id="A0A1W5ZSH3"/>
<dbReference type="PANTHER" id="PTHR46743:SF2">
    <property type="entry name" value="TEICHOIC ACIDS EXPORT ATP-BINDING PROTEIN TAGH"/>
    <property type="match status" value="1"/>
</dbReference>
<dbReference type="InterPro" id="IPR017871">
    <property type="entry name" value="ABC_transporter-like_CS"/>
</dbReference>
<evidence type="ECO:0000256" key="4">
    <source>
        <dbReference type="ARBA" id="ARBA00022741"/>
    </source>
</evidence>
<keyword evidence="8" id="KW-0812">Transmembrane</keyword>
<dbReference type="PROSITE" id="PS50893">
    <property type="entry name" value="ABC_TRANSPORTER_2"/>
    <property type="match status" value="1"/>
</dbReference>
<keyword evidence="2" id="KW-0813">Transport</keyword>
<keyword evidence="11" id="KW-1185">Reference proteome</keyword>
<organism evidence="10 11">
    <name type="scientific">Halobacillus mangrovi</name>
    <dbReference type="NCBI Taxonomy" id="402384"/>
    <lineage>
        <taxon>Bacteria</taxon>
        <taxon>Bacillati</taxon>
        <taxon>Bacillota</taxon>
        <taxon>Bacilli</taxon>
        <taxon>Bacillales</taxon>
        <taxon>Bacillaceae</taxon>
        <taxon>Halobacillus</taxon>
    </lineage>
</organism>
<evidence type="ECO:0000313" key="11">
    <source>
        <dbReference type="Proteomes" id="UP000192527"/>
    </source>
</evidence>
<protein>
    <recommendedName>
        <fullName evidence="9">ABC transporter domain-containing protein</fullName>
    </recommendedName>
</protein>
<keyword evidence="5" id="KW-0067">ATP-binding</keyword>
<keyword evidence="7 8" id="KW-0472">Membrane</keyword>
<evidence type="ECO:0000256" key="2">
    <source>
        <dbReference type="ARBA" id="ARBA00022448"/>
    </source>
</evidence>
<dbReference type="EMBL" id="CP020772">
    <property type="protein sequence ID" value="ARI76244.1"/>
    <property type="molecule type" value="Genomic_DNA"/>
</dbReference>
<evidence type="ECO:0000256" key="8">
    <source>
        <dbReference type="SAM" id="Phobius"/>
    </source>
</evidence>
<evidence type="ECO:0000256" key="1">
    <source>
        <dbReference type="ARBA" id="ARBA00005417"/>
    </source>
</evidence>
<keyword evidence="8" id="KW-1133">Transmembrane helix</keyword>
<evidence type="ECO:0000256" key="3">
    <source>
        <dbReference type="ARBA" id="ARBA00022475"/>
    </source>
</evidence>
<dbReference type="InterPro" id="IPR050683">
    <property type="entry name" value="Bact_Polysacc_Export_ATP-bd"/>
</dbReference>
<dbReference type="InterPro" id="IPR003593">
    <property type="entry name" value="AAA+_ATPase"/>
</dbReference>
<dbReference type="GO" id="GO:0016020">
    <property type="term" value="C:membrane"/>
    <property type="evidence" value="ECO:0007669"/>
    <property type="project" value="InterPro"/>
</dbReference>
<dbReference type="Gene3D" id="3.40.50.300">
    <property type="entry name" value="P-loop containing nucleotide triphosphate hydrolases"/>
    <property type="match status" value="1"/>
</dbReference>
<evidence type="ECO:0000256" key="7">
    <source>
        <dbReference type="ARBA" id="ARBA00023136"/>
    </source>
</evidence>
<dbReference type="GO" id="GO:0140359">
    <property type="term" value="F:ABC-type transporter activity"/>
    <property type="evidence" value="ECO:0007669"/>
    <property type="project" value="InterPro"/>
</dbReference>
<dbReference type="GO" id="GO:0005524">
    <property type="term" value="F:ATP binding"/>
    <property type="evidence" value="ECO:0007669"/>
    <property type="project" value="UniProtKB-KW"/>
</dbReference>
<evidence type="ECO:0000256" key="5">
    <source>
        <dbReference type="ARBA" id="ARBA00022840"/>
    </source>
</evidence>
<dbReference type="KEGG" id="hmn:HM131_05070"/>
<evidence type="ECO:0000259" key="9">
    <source>
        <dbReference type="PROSITE" id="PS50893"/>
    </source>
</evidence>
<evidence type="ECO:0000256" key="6">
    <source>
        <dbReference type="ARBA" id="ARBA00022967"/>
    </source>
</evidence>
<dbReference type="Proteomes" id="UP000192527">
    <property type="component" value="Chromosome"/>
</dbReference>
<feature type="transmembrane region" description="Helical" evidence="8">
    <location>
        <begin position="299"/>
        <end position="323"/>
    </location>
</feature>
<dbReference type="PROSITE" id="PS00211">
    <property type="entry name" value="ABC_TRANSPORTER_1"/>
    <property type="match status" value="1"/>
</dbReference>
<dbReference type="CDD" id="cd03220">
    <property type="entry name" value="ABC_KpsT_Wzt"/>
    <property type="match status" value="1"/>
</dbReference>
<dbReference type="PANTHER" id="PTHR46743">
    <property type="entry name" value="TEICHOIC ACIDS EXPORT ATP-BINDING PROTEIN TAGH"/>
    <property type="match status" value="1"/>
</dbReference>
<evidence type="ECO:0000313" key="10">
    <source>
        <dbReference type="EMBL" id="ARI76244.1"/>
    </source>
</evidence>
<dbReference type="SMART" id="SM00382">
    <property type="entry name" value="AAA"/>
    <property type="match status" value="1"/>
</dbReference>
<dbReference type="STRING" id="402384.HM131_05070"/>
<reference evidence="10 11" key="1">
    <citation type="submission" date="2017-04" db="EMBL/GenBank/DDBJ databases">
        <title>The whole genome sequencing and assembly of Halobacillus mangrovi strain.</title>
        <authorList>
            <person name="Lee S.-J."/>
            <person name="Park M.-K."/>
            <person name="Kim J.-Y."/>
            <person name="Lee Y.-J."/>
            <person name="Yi H."/>
            <person name="Bahn Y.-S."/>
            <person name="Kim J.F."/>
            <person name="Lee D.-W."/>
        </authorList>
    </citation>
    <scope>NUCLEOTIDE SEQUENCE [LARGE SCALE GENOMIC DNA]</scope>
    <source>
        <strain evidence="10 11">KTB 131</strain>
    </source>
</reference>
<comment type="similarity">
    <text evidence="1">Belongs to the ABC transporter superfamily.</text>
</comment>
<dbReference type="FunFam" id="3.40.50.300:FF:003010">
    <property type="entry name" value="Teichoic acids export ATP-binding protein TagH"/>
    <property type="match status" value="1"/>
</dbReference>